<dbReference type="STRING" id="28087.Lsai_1119"/>
<proteinExistence type="predicted"/>
<feature type="transmembrane region" description="Helical" evidence="1">
    <location>
        <begin position="230"/>
        <end position="253"/>
    </location>
</feature>
<evidence type="ECO:0000313" key="2">
    <source>
        <dbReference type="EMBL" id="KTD58512.1"/>
    </source>
</evidence>
<feature type="transmembrane region" description="Helical" evidence="1">
    <location>
        <begin position="21"/>
        <end position="50"/>
    </location>
</feature>
<dbReference type="Proteomes" id="UP000054621">
    <property type="component" value="Unassembled WGS sequence"/>
</dbReference>
<gene>
    <name evidence="2" type="ORF">Lsai_1119</name>
</gene>
<feature type="transmembrane region" description="Helical" evidence="1">
    <location>
        <begin position="327"/>
        <end position="349"/>
    </location>
</feature>
<keyword evidence="1" id="KW-1133">Transmembrane helix</keyword>
<dbReference type="eggNOG" id="COG4267">
    <property type="taxonomic scope" value="Bacteria"/>
</dbReference>
<dbReference type="RefSeq" id="WP_058390694.1">
    <property type="nucleotide sequence ID" value="NZ_CAAAJE010000011.1"/>
</dbReference>
<feature type="transmembrane region" description="Helical" evidence="1">
    <location>
        <begin position="394"/>
        <end position="415"/>
    </location>
</feature>
<organism evidence="2 3">
    <name type="scientific">Legionella sainthelensi</name>
    <dbReference type="NCBI Taxonomy" id="28087"/>
    <lineage>
        <taxon>Bacteria</taxon>
        <taxon>Pseudomonadati</taxon>
        <taxon>Pseudomonadota</taxon>
        <taxon>Gammaproteobacteria</taxon>
        <taxon>Legionellales</taxon>
        <taxon>Legionellaceae</taxon>
        <taxon>Legionella</taxon>
    </lineage>
</organism>
<keyword evidence="1" id="KW-0472">Membrane</keyword>
<dbReference type="AlphaFoldDB" id="A0A0W0YNN1"/>
<feature type="transmembrane region" description="Helical" evidence="1">
    <location>
        <begin position="62"/>
        <end position="84"/>
    </location>
</feature>
<evidence type="ECO:0000313" key="3">
    <source>
        <dbReference type="Proteomes" id="UP000054621"/>
    </source>
</evidence>
<feature type="transmembrane region" description="Helical" evidence="1">
    <location>
        <begin position="189"/>
        <end position="210"/>
    </location>
</feature>
<sequence length="457" mass="51603">MAGIGFSLRKILNHESITRTIAAYTVAGVIGGGPWLISILGIISLSIIIARIPAQQEAITQFQISITYLIAGSLIFSSSAGNSFSRYAADQLFLNRSTYLISNLNGLILIISLGAGIFSFFFVLLFFSQQDIAYRLLLMGSFVVLSNIWAVITLLTAVKDYTIILKAFLLSYSIIVLLAYGLRNYGLDAFMFSFLVGQTVLLLNLLIVLYKEYPTNSIIDFHFLKKNSMYKILIFNGLFFNLGVWVDKFIFWYNDNTSYAVIGPFRASLIYDLPIFIAYLCLLPGMAVFLLLIETNFSDYYLRFNEAIRSGKSLSYIKIAGNQVATYAFELIYSIVKIQALVIILMLQFGEKILAFLNISLLYYNLLYVAVIGTSLQIFLLAIIDILYYMDRRWYVFVVSISYFVLNLVFSLISVSLGPFYYGYGFTGSLACVCVLGMYFLNEGFNDLEYKVIMLRG</sequence>
<feature type="transmembrane region" description="Helical" evidence="1">
    <location>
        <begin position="104"/>
        <end position="127"/>
    </location>
</feature>
<feature type="transmembrane region" description="Helical" evidence="1">
    <location>
        <begin position="273"/>
        <end position="293"/>
    </location>
</feature>
<dbReference type="Pfam" id="PF16933">
    <property type="entry name" value="PelG"/>
    <property type="match status" value="1"/>
</dbReference>
<name>A0A0W0YNN1_9GAMM</name>
<dbReference type="InterPro" id="IPR031617">
    <property type="entry name" value="PelG"/>
</dbReference>
<dbReference type="EMBL" id="LNYV01000013">
    <property type="protein sequence ID" value="KTD58512.1"/>
    <property type="molecule type" value="Genomic_DNA"/>
</dbReference>
<feature type="transmembrane region" description="Helical" evidence="1">
    <location>
        <begin position="163"/>
        <end position="183"/>
    </location>
</feature>
<accession>A0A0W0YNN1</accession>
<feature type="transmembrane region" description="Helical" evidence="1">
    <location>
        <begin position="361"/>
        <end position="387"/>
    </location>
</feature>
<reference evidence="2 3" key="1">
    <citation type="submission" date="2015-11" db="EMBL/GenBank/DDBJ databases">
        <title>Genomic analysis of 38 Legionella species identifies large and diverse effector repertoires.</title>
        <authorList>
            <person name="Burstein D."/>
            <person name="Amaro F."/>
            <person name="Zusman T."/>
            <person name="Lifshitz Z."/>
            <person name="Cohen O."/>
            <person name="Gilbert J.A."/>
            <person name="Pupko T."/>
            <person name="Shuman H.A."/>
            <person name="Segal G."/>
        </authorList>
    </citation>
    <scope>NUCLEOTIDE SEQUENCE [LARGE SCALE GENOMIC DNA]</scope>
    <source>
        <strain evidence="2 3">Mt.St.Helens-4</strain>
    </source>
</reference>
<comment type="caution">
    <text evidence="2">The sequence shown here is derived from an EMBL/GenBank/DDBJ whole genome shotgun (WGS) entry which is preliminary data.</text>
</comment>
<dbReference type="OrthoDB" id="37830at2"/>
<protein>
    <recommendedName>
        <fullName evidence="4">Histidine kinase</fullName>
    </recommendedName>
</protein>
<dbReference type="PATRIC" id="fig|28087.4.peg.1185"/>
<keyword evidence="1" id="KW-0812">Transmembrane</keyword>
<evidence type="ECO:0008006" key="4">
    <source>
        <dbReference type="Google" id="ProtNLM"/>
    </source>
</evidence>
<feature type="transmembrane region" description="Helical" evidence="1">
    <location>
        <begin position="421"/>
        <end position="441"/>
    </location>
</feature>
<feature type="transmembrane region" description="Helical" evidence="1">
    <location>
        <begin position="133"/>
        <end position="156"/>
    </location>
</feature>
<evidence type="ECO:0000256" key="1">
    <source>
        <dbReference type="SAM" id="Phobius"/>
    </source>
</evidence>